<dbReference type="STRING" id="406327.Mevan_1343"/>
<evidence type="ECO:0000256" key="5">
    <source>
        <dbReference type="ARBA" id="ARBA00023136"/>
    </source>
</evidence>
<feature type="transmembrane region" description="Helical" evidence="6">
    <location>
        <begin position="155"/>
        <end position="179"/>
    </location>
</feature>
<evidence type="ECO:0000256" key="2">
    <source>
        <dbReference type="ARBA" id="ARBA00009012"/>
    </source>
</evidence>
<keyword evidence="5 6" id="KW-0472">Membrane</keyword>
<keyword evidence="3 6" id="KW-0812">Transmembrane</keyword>
<sequence>MDVLLKISYSLVITLLLAVFIYAKKYLDSVGIIGSSIMAFIILFIADLRWLILLISFLVLGSLASKAGYSLKNAIKMAESKRSLKNVLANGLMAVLFVLGYYFGILTQEIALIGYIGSIAAANSDTFSSELGMLSRETPRLISNFKKAEKGTDGAITFFGTFAGLMGALLIGVISYGLFNDLNVLIIATIAGMAGNISDSYLGAFFERKKLLNNEHVNFIATLVGGIFSIFLYFIL</sequence>
<evidence type="ECO:0000313" key="8">
    <source>
        <dbReference type="Proteomes" id="UP000001107"/>
    </source>
</evidence>
<evidence type="ECO:0000256" key="1">
    <source>
        <dbReference type="ARBA" id="ARBA00004141"/>
    </source>
</evidence>
<gene>
    <name evidence="7" type="ordered locus">Mevan_1343</name>
</gene>
<evidence type="ECO:0008006" key="9">
    <source>
        <dbReference type="Google" id="ProtNLM"/>
    </source>
</evidence>
<accession>A6URW8</accession>
<dbReference type="KEGG" id="mvn:Mevan_1343"/>
<evidence type="ECO:0000256" key="6">
    <source>
        <dbReference type="SAM" id="Phobius"/>
    </source>
</evidence>
<dbReference type="PANTHER" id="PTHR13353">
    <property type="entry name" value="TRANSMEMBRANE PROTEIN 19"/>
    <property type="match status" value="1"/>
</dbReference>
<evidence type="ECO:0000313" key="7">
    <source>
        <dbReference type="EMBL" id="ABR55240.1"/>
    </source>
</evidence>
<dbReference type="GeneID" id="5324711"/>
<feature type="transmembrane region" description="Helical" evidence="6">
    <location>
        <begin position="30"/>
        <end position="46"/>
    </location>
</feature>
<feature type="transmembrane region" description="Helical" evidence="6">
    <location>
        <begin position="185"/>
        <end position="205"/>
    </location>
</feature>
<dbReference type="HOGENOM" id="CLU_036918_2_2_2"/>
<dbReference type="PANTHER" id="PTHR13353:SF5">
    <property type="entry name" value="TRANSMEMBRANE PROTEIN 19"/>
    <property type="match status" value="1"/>
</dbReference>
<dbReference type="InterPro" id="IPR002794">
    <property type="entry name" value="DUF92_TMEM19"/>
</dbReference>
<evidence type="ECO:0000256" key="4">
    <source>
        <dbReference type="ARBA" id="ARBA00022989"/>
    </source>
</evidence>
<feature type="transmembrane region" description="Helical" evidence="6">
    <location>
        <begin position="83"/>
        <end position="104"/>
    </location>
</feature>
<evidence type="ECO:0000256" key="3">
    <source>
        <dbReference type="ARBA" id="ARBA00022692"/>
    </source>
</evidence>
<name>A6URW8_METVS</name>
<dbReference type="Proteomes" id="UP000001107">
    <property type="component" value="Chromosome"/>
</dbReference>
<protein>
    <recommendedName>
        <fullName evidence="9">TIGR00297 family protein</fullName>
    </recommendedName>
</protein>
<dbReference type="RefSeq" id="WP_012066155.1">
    <property type="nucleotide sequence ID" value="NC_009634.1"/>
</dbReference>
<feature type="transmembrane region" description="Helical" evidence="6">
    <location>
        <begin position="52"/>
        <end position="71"/>
    </location>
</feature>
<reference evidence="7" key="1">
    <citation type="submission" date="2007-06" db="EMBL/GenBank/DDBJ databases">
        <title>Complete sequence of Methanococcus vannielii SB.</title>
        <authorList>
            <consortium name="US DOE Joint Genome Institute"/>
            <person name="Copeland A."/>
            <person name="Lucas S."/>
            <person name="Lapidus A."/>
            <person name="Barry K."/>
            <person name="Glavina del Rio T."/>
            <person name="Dalin E."/>
            <person name="Tice H."/>
            <person name="Pitluck S."/>
            <person name="Chain P."/>
            <person name="Malfatti S."/>
            <person name="Shin M."/>
            <person name="Vergez L."/>
            <person name="Schmutz J."/>
            <person name="Larimer F."/>
            <person name="Land M."/>
            <person name="Hauser L."/>
            <person name="Kyrpides N."/>
            <person name="Anderson I."/>
            <person name="Sieprawska-Lupa M."/>
            <person name="Whitman W.B."/>
            <person name="Richardson P."/>
        </authorList>
    </citation>
    <scope>NUCLEOTIDE SEQUENCE [LARGE SCALE GENOMIC DNA]</scope>
    <source>
        <strain evidence="7">SB</strain>
    </source>
</reference>
<dbReference type="GO" id="GO:0016020">
    <property type="term" value="C:membrane"/>
    <property type="evidence" value="ECO:0007669"/>
    <property type="project" value="UniProtKB-SubCell"/>
</dbReference>
<organism evidence="7 8">
    <name type="scientific">Methanococcus vannielii (strain ATCC 35089 / DSM 1224 / JCM 13029 / OCM 148 / SB)</name>
    <dbReference type="NCBI Taxonomy" id="406327"/>
    <lineage>
        <taxon>Archaea</taxon>
        <taxon>Methanobacteriati</taxon>
        <taxon>Methanobacteriota</taxon>
        <taxon>Methanomada group</taxon>
        <taxon>Methanococci</taxon>
        <taxon>Methanococcales</taxon>
        <taxon>Methanococcaceae</taxon>
        <taxon>Methanococcus</taxon>
    </lineage>
</organism>
<keyword evidence="8" id="KW-1185">Reference proteome</keyword>
<comment type="subcellular location">
    <subcellularLocation>
        <location evidence="1">Membrane</location>
        <topology evidence="1">Multi-pass membrane protein</topology>
    </subcellularLocation>
</comment>
<feature type="transmembrane region" description="Helical" evidence="6">
    <location>
        <begin position="217"/>
        <end position="235"/>
    </location>
</feature>
<dbReference type="EMBL" id="CP000742">
    <property type="protein sequence ID" value="ABR55240.1"/>
    <property type="molecule type" value="Genomic_DNA"/>
</dbReference>
<proteinExistence type="inferred from homology"/>
<keyword evidence="4 6" id="KW-1133">Transmembrane helix</keyword>
<feature type="transmembrane region" description="Helical" evidence="6">
    <location>
        <begin position="6"/>
        <end position="23"/>
    </location>
</feature>
<comment type="similarity">
    <text evidence="2">Belongs to the TMEM19 family.</text>
</comment>
<dbReference type="OrthoDB" id="28948at2157"/>
<dbReference type="Pfam" id="PF01940">
    <property type="entry name" value="DUF92"/>
    <property type="match status" value="1"/>
</dbReference>
<dbReference type="NCBIfam" id="TIGR00297">
    <property type="entry name" value="TIGR00297 family protein"/>
    <property type="match status" value="1"/>
</dbReference>
<dbReference type="eggNOG" id="arCOG02245">
    <property type="taxonomic scope" value="Archaea"/>
</dbReference>
<dbReference type="AlphaFoldDB" id="A6URW8"/>